<sequence length="178" mass="20897">MNLKRDKTQDTSIWERQEGETTKAYAAFCAYRDYGIDRSIQKVVNKYIENAWSMTLLLRWSAKYNWVKRCVAFDSYMDKERQKEYLVQTLEISRRQAQNARRIQDIALERLSSLDPSTLTNQELLRYLEIGMKLEREALACGTMTSSIEESTKESAFIANRVSRDIQEKAESLLRMRG</sequence>
<name>A0A644Y5R4_9ZZZZ</name>
<dbReference type="EMBL" id="VSSQ01004052">
    <property type="protein sequence ID" value="MPM23527.1"/>
    <property type="molecule type" value="Genomic_DNA"/>
</dbReference>
<proteinExistence type="predicted"/>
<evidence type="ECO:0000313" key="1">
    <source>
        <dbReference type="EMBL" id="MPM23527.1"/>
    </source>
</evidence>
<comment type="caution">
    <text evidence="1">The sequence shown here is derived from an EMBL/GenBank/DDBJ whole genome shotgun (WGS) entry which is preliminary data.</text>
</comment>
<gene>
    <name evidence="1" type="ORF">SDC9_70001</name>
</gene>
<protein>
    <submittedName>
        <fullName evidence="1">Uncharacterized protein</fullName>
    </submittedName>
</protein>
<reference evidence="1" key="1">
    <citation type="submission" date="2019-08" db="EMBL/GenBank/DDBJ databases">
        <authorList>
            <person name="Kucharzyk K."/>
            <person name="Murdoch R.W."/>
            <person name="Higgins S."/>
            <person name="Loffler F."/>
        </authorList>
    </citation>
    <scope>NUCLEOTIDE SEQUENCE</scope>
</reference>
<organism evidence="1">
    <name type="scientific">bioreactor metagenome</name>
    <dbReference type="NCBI Taxonomy" id="1076179"/>
    <lineage>
        <taxon>unclassified sequences</taxon>
        <taxon>metagenomes</taxon>
        <taxon>ecological metagenomes</taxon>
    </lineage>
</organism>
<dbReference type="AlphaFoldDB" id="A0A644Y5R4"/>
<accession>A0A644Y5R4</accession>